<accession>A0A9P0A445</accession>
<dbReference type="InterPro" id="IPR011009">
    <property type="entry name" value="Kinase-like_dom_sf"/>
</dbReference>
<dbReference type="Gene3D" id="3.90.1200.10">
    <property type="match status" value="1"/>
</dbReference>
<dbReference type="Proteomes" id="UP001152759">
    <property type="component" value="Chromosome 10"/>
</dbReference>
<keyword evidence="4" id="KW-1185">Reference proteome</keyword>
<evidence type="ECO:0000313" key="3">
    <source>
        <dbReference type="EMBL" id="CAH0383760.1"/>
    </source>
</evidence>
<evidence type="ECO:0000313" key="4">
    <source>
        <dbReference type="Proteomes" id="UP001152759"/>
    </source>
</evidence>
<dbReference type="InterPro" id="IPR004119">
    <property type="entry name" value="EcKL"/>
</dbReference>
<evidence type="ECO:0000256" key="1">
    <source>
        <dbReference type="SAM" id="MobiDB-lite"/>
    </source>
</evidence>
<sequence>MGVVERLNSTILPAAVEAGGFGKDVKKFVSFEANDTKGTDQFCSAPVFGQVTLERSTSERFVQPVLVKTQIQSRTGFPTKEVSDGWFYNEILFYTKVVPLLRKYDKCNVLSSSFCEFVYGATTDNPNSEENVIVLKDLREKGFKPCTNPDQLDGDHIELVLDRLGKYHALSFMCKTDNPSGFHEVASQIKQISHAEAISSFAGIITKEAFRECVFRGIEPLRKEPRYQDKLVDLCANCENAYDWIDKYGFDSRNRLTVITHGDFKLDNMMFKYREDGKPIEVVFFDLAWIKLSSPAIDTSYFLFYNVPTVARRGRLHHLHRVYHEAKESKVRVYKTVVRPVLTYAAETRADTKRTKQQLRTVEMKVLRKIAGFTLRDRQTNESIREECQIQDIAKWTKMRRKMWSEHVERMDGERLAKICMVGRPHSQRQPGRPPKRWAQSCLSSPEN</sequence>
<feature type="region of interest" description="Disordered" evidence="1">
    <location>
        <begin position="424"/>
        <end position="448"/>
    </location>
</feature>
<name>A0A9P0A445_BEMTA</name>
<gene>
    <name evidence="3" type="ORF">BEMITA_LOCUS3176</name>
</gene>
<organism evidence="3 4">
    <name type="scientific">Bemisia tabaci</name>
    <name type="common">Sweetpotato whitefly</name>
    <name type="synonym">Aleurodes tabaci</name>
    <dbReference type="NCBI Taxonomy" id="7038"/>
    <lineage>
        <taxon>Eukaryota</taxon>
        <taxon>Metazoa</taxon>
        <taxon>Ecdysozoa</taxon>
        <taxon>Arthropoda</taxon>
        <taxon>Hexapoda</taxon>
        <taxon>Insecta</taxon>
        <taxon>Pterygota</taxon>
        <taxon>Neoptera</taxon>
        <taxon>Paraneoptera</taxon>
        <taxon>Hemiptera</taxon>
        <taxon>Sternorrhyncha</taxon>
        <taxon>Aleyrodoidea</taxon>
        <taxon>Aleyrodidae</taxon>
        <taxon>Aleyrodinae</taxon>
        <taxon>Bemisia</taxon>
    </lineage>
</organism>
<feature type="domain" description="CHK kinase-like" evidence="2">
    <location>
        <begin position="133"/>
        <end position="333"/>
    </location>
</feature>
<dbReference type="PANTHER" id="PTHR11012">
    <property type="entry name" value="PROTEIN KINASE-LIKE DOMAIN-CONTAINING"/>
    <property type="match status" value="1"/>
</dbReference>
<dbReference type="Pfam" id="PF02958">
    <property type="entry name" value="EcKL"/>
    <property type="match status" value="1"/>
</dbReference>
<dbReference type="AlphaFoldDB" id="A0A9P0A445"/>
<dbReference type="EMBL" id="OU963871">
    <property type="protein sequence ID" value="CAH0383760.1"/>
    <property type="molecule type" value="Genomic_DNA"/>
</dbReference>
<dbReference type="InterPro" id="IPR015897">
    <property type="entry name" value="CHK_kinase-like"/>
</dbReference>
<reference evidence="3" key="1">
    <citation type="submission" date="2021-12" db="EMBL/GenBank/DDBJ databases">
        <authorList>
            <person name="King R."/>
        </authorList>
    </citation>
    <scope>NUCLEOTIDE SEQUENCE</scope>
</reference>
<proteinExistence type="predicted"/>
<dbReference type="SMART" id="SM00587">
    <property type="entry name" value="CHK"/>
    <property type="match status" value="1"/>
</dbReference>
<protein>
    <recommendedName>
        <fullName evidence="2">CHK kinase-like domain-containing protein</fullName>
    </recommendedName>
</protein>
<evidence type="ECO:0000259" key="2">
    <source>
        <dbReference type="SMART" id="SM00587"/>
    </source>
</evidence>
<dbReference type="SUPFAM" id="SSF56112">
    <property type="entry name" value="Protein kinase-like (PK-like)"/>
    <property type="match status" value="1"/>
</dbReference>
<dbReference type="PANTHER" id="PTHR11012:SF30">
    <property type="entry name" value="PROTEIN KINASE-LIKE DOMAIN-CONTAINING"/>
    <property type="match status" value="1"/>
</dbReference>